<evidence type="ECO:0000313" key="1">
    <source>
        <dbReference type="EMBL" id="ACU72930.1"/>
    </source>
</evidence>
<evidence type="ECO:0000313" key="2">
    <source>
        <dbReference type="Proteomes" id="UP000000851"/>
    </source>
</evidence>
<dbReference type="RefSeq" id="WP_015792659.1">
    <property type="nucleotide sequence ID" value="NC_013131.1"/>
</dbReference>
<dbReference type="InParanoid" id="C7QG85"/>
<name>C7QG85_CATAD</name>
<dbReference type="KEGG" id="cai:Caci_4065"/>
<reference evidence="1 2" key="1">
    <citation type="journal article" date="2009" name="Stand. Genomic Sci.">
        <title>Complete genome sequence of Catenulispora acidiphila type strain (ID 139908).</title>
        <authorList>
            <person name="Copeland A."/>
            <person name="Lapidus A."/>
            <person name="Glavina Del Rio T."/>
            <person name="Nolan M."/>
            <person name="Lucas S."/>
            <person name="Chen F."/>
            <person name="Tice H."/>
            <person name="Cheng J.F."/>
            <person name="Bruce D."/>
            <person name="Goodwin L."/>
            <person name="Pitluck S."/>
            <person name="Mikhailova N."/>
            <person name="Pati A."/>
            <person name="Ivanova N."/>
            <person name="Mavromatis K."/>
            <person name="Chen A."/>
            <person name="Palaniappan K."/>
            <person name="Chain P."/>
            <person name="Land M."/>
            <person name="Hauser L."/>
            <person name="Chang Y.J."/>
            <person name="Jeffries C.D."/>
            <person name="Chertkov O."/>
            <person name="Brettin T."/>
            <person name="Detter J.C."/>
            <person name="Han C."/>
            <person name="Ali Z."/>
            <person name="Tindall B.J."/>
            <person name="Goker M."/>
            <person name="Bristow J."/>
            <person name="Eisen J.A."/>
            <person name="Markowitz V."/>
            <person name="Hugenholtz P."/>
            <person name="Kyrpides N.C."/>
            <person name="Klenk H.P."/>
        </authorList>
    </citation>
    <scope>NUCLEOTIDE SEQUENCE [LARGE SCALE GENOMIC DNA]</scope>
    <source>
        <strain evidence="2">DSM 44928 / JCM 14897 / NBRC 102108 / NRRL B-24433 / ID139908</strain>
    </source>
</reference>
<gene>
    <name evidence="1" type="ordered locus">Caci_4065</name>
</gene>
<sequence>MTGTSRTADDLFLTELSATLTGRGWNTDPVVTRELLGPAPEDGPSPRLAKFSHPEDDLRVAIRAWPGPVIADLCGTGWRADLTAAGSIAAALAAIDAAHAFSQHPEAGEQNRPVQQLLHEAGWTTSLDAHTAYGDELTWYSPDGTRRLRSSLEHPPARGWILACAPDFTENQTWTGNDSTPAAVIAALALT</sequence>
<dbReference type="HOGENOM" id="CLU_1419180_0_0_11"/>
<evidence type="ECO:0008006" key="3">
    <source>
        <dbReference type="Google" id="ProtNLM"/>
    </source>
</evidence>
<organism evidence="1 2">
    <name type="scientific">Catenulispora acidiphila (strain DSM 44928 / JCM 14897 / NBRC 102108 / NRRL B-24433 / ID139908)</name>
    <dbReference type="NCBI Taxonomy" id="479433"/>
    <lineage>
        <taxon>Bacteria</taxon>
        <taxon>Bacillati</taxon>
        <taxon>Actinomycetota</taxon>
        <taxon>Actinomycetes</taxon>
        <taxon>Catenulisporales</taxon>
        <taxon>Catenulisporaceae</taxon>
        <taxon>Catenulispora</taxon>
    </lineage>
</organism>
<dbReference type="STRING" id="479433.Caci_4065"/>
<protein>
    <recommendedName>
        <fullName evidence="3">DUF317 domain-containing protein</fullName>
    </recommendedName>
</protein>
<dbReference type="EMBL" id="CP001700">
    <property type="protein sequence ID" value="ACU72930.1"/>
    <property type="molecule type" value="Genomic_DNA"/>
</dbReference>
<keyword evidence="2" id="KW-1185">Reference proteome</keyword>
<dbReference type="AlphaFoldDB" id="C7QG85"/>
<proteinExistence type="predicted"/>
<dbReference type="Proteomes" id="UP000000851">
    <property type="component" value="Chromosome"/>
</dbReference>
<accession>C7QG85</accession>